<name>A0A820MT07_9BILA</name>
<dbReference type="AlphaFoldDB" id="A0A820MT07"/>
<proteinExistence type="predicted"/>
<accession>A0A820MT07</accession>
<organism evidence="1 2">
    <name type="scientific">Adineta steineri</name>
    <dbReference type="NCBI Taxonomy" id="433720"/>
    <lineage>
        <taxon>Eukaryota</taxon>
        <taxon>Metazoa</taxon>
        <taxon>Spiralia</taxon>
        <taxon>Gnathifera</taxon>
        <taxon>Rotifera</taxon>
        <taxon>Eurotatoria</taxon>
        <taxon>Bdelloidea</taxon>
        <taxon>Adinetida</taxon>
        <taxon>Adinetidae</taxon>
        <taxon>Adineta</taxon>
    </lineage>
</organism>
<protein>
    <submittedName>
        <fullName evidence="1">Uncharacterized protein</fullName>
    </submittedName>
</protein>
<sequence>ILMNEISHIAKSILSNIDLEKGPDNIQINLAIKLNIFKIFLLQEMVAMLIKASRT</sequence>
<feature type="non-terminal residue" evidence="1">
    <location>
        <position position="1"/>
    </location>
</feature>
<evidence type="ECO:0000313" key="2">
    <source>
        <dbReference type="Proteomes" id="UP000663881"/>
    </source>
</evidence>
<reference evidence="1" key="1">
    <citation type="submission" date="2021-02" db="EMBL/GenBank/DDBJ databases">
        <authorList>
            <person name="Nowell W R."/>
        </authorList>
    </citation>
    <scope>NUCLEOTIDE SEQUENCE</scope>
</reference>
<dbReference type="EMBL" id="CAJOAY010025076">
    <property type="protein sequence ID" value="CAF4380276.1"/>
    <property type="molecule type" value="Genomic_DNA"/>
</dbReference>
<gene>
    <name evidence="1" type="ORF">OKA104_LOCUS50320</name>
</gene>
<comment type="caution">
    <text evidence="1">The sequence shown here is derived from an EMBL/GenBank/DDBJ whole genome shotgun (WGS) entry which is preliminary data.</text>
</comment>
<evidence type="ECO:0000313" key="1">
    <source>
        <dbReference type="EMBL" id="CAF4380276.1"/>
    </source>
</evidence>
<dbReference type="Proteomes" id="UP000663881">
    <property type="component" value="Unassembled WGS sequence"/>
</dbReference>